<evidence type="ECO:0000313" key="4">
    <source>
        <dbReference type="Proteomes" id="UP000525298"/>
    </source>
</evidence>
<keyword evidence="1" id="KW-0408">Iron</keyword>
<evidence type="ECO:0000259" key="2">
    <source>
        <dbReference type="Pfam" id="PF04023"/>
    </source>
</evidence>
<dbReference type="InterPro" id="IPR007167">
    <property type="entry name" value="Fe-transptr_FeoA-like"/>
</dbReference>
<dbReference type="InterPro" id="IPR038157">
    <property type="entry name" value="FeoA_core_dom"/>
</dbReference>
<dbReference type="InterPro" id="IPR052713">
    <property type="entry name" value="FeoA"/>
</dbReference>
<protein>
    <submittedName>
        <fullName evidence="3">Fe2+ transport system protein FeoA</fullName>
    </submittedName>
</protein>
<keyword evidence="4" id="KW-1185">Reference proteome</keyword>
<dbReference type="PANTHER" id="PTHR42954">
    <property type="entry name" value="FE(2+) TRANSPORT PROTEIN A"/>
    <property type="match status" value="1"/>
</dbReference>
<evidence type="ECO:0000313" key="3">
    <source>
        <dbReference type="EMBL" id="MBA2882311.1"/>
    </source>
</evidence>
<dbReference type="InterPro" id="IPR008988">
    <property type="entry name" value="Transcriptional_repressor_C"/>
</dbReference>
<accession>A0A7W0CAS5</accession>
<dbReference type="Gene3D" id="2.30.30.90">
    <property type="match status" value="1"/>
</dbReference>
<dbReference type="PANTHER" id="PTHR42954:SF2">
    <property type="entry name" value="FE(2+) TRANSPORT PROTEIN A"/>
    <property type="match status" value="1"/>
</dbReference>
<proteinExistence type="predicted"/>
<name>A0A7W0CAS5_9BACT</name>
<dbReference type="SUPFAM" id="SSF50037">
    <property type="entry name" value="C-terminal domain of transcriptional repressors"/>
    <property type="match status" value="1"/>
</dbReference>
<comment type="caution">
    <text evidence="3">The sequence shown here is derived from an EMBL/GenBank/DDBJ whole genome shotgun (WGS) entry which is preliminary data.</text>
</comment>
<reference evidence="3 4" key="1">
    <citation type="submission" date="2020-07" db="EMBL/GenBank/DDBJ databases">
        <title>Genomic Encyclopedia of Type Strains, Phase IV (KMG-IV): sequencing the most valuable type-strain genomes for metagenomic binning, comparative biology and taxonomic classification.</title>
        <authorList>
            <person name="Goeker M."/>
        </authorList>
    </citation>
    <scope>NUCLEOTIDE SEQUENCE [LARGE SCALE GENOMIC DNA]</scope>
    <source>
        <strain evidence="3 4">DSM 17721</strain>
    </source>
</reference>
<dbReference type="Pfam" id="PF04023">
    <property type="entry name" value="FeoA"/>
    <property type="match status" value="1"/>
</dbReference>
<dbReference type="AlphaFoldDB" id="A0A7W0CAS5"/>
<dbReference type="Proteomes" id="UP000525298">
    <property type="component" value="Unassembled WGS sequence"/>
</dbReference>
<evidence type="ECO:0000256" key="1">
    <source>
        <dbReference type="ARBA" id="ARBA00023004"/>
    </source>
</evidence>
<gene>
    <name evidence="3" type="ORF">HNR65_002653</name>
</gene>
<sequence length="59" mass="6942">MRLRRRILEMGLTRDSKFYIEKYAPLRDPLELTTRGMHVSLRVKEAMAITVEPLETDHG</sequence>
<dbReference type="EMBL" id="JACDUS010000008">
    <property type="protein sequence ID" value="MBA2882311.1"/>
    <property type="molecule type" value="Genomic_DNA"/>
</dbReference>
<dbReference type="GO" id="GO:0046914">
    <property type="term" value="F:transition metal ion binding"/>
    <property type="evidence" value="ECO:0007669"/>
    <property type="project" value="InterPro"/>
</dbReference>
<organism evidence="3 4">
    <name type="scientific">Desulfosalsimonas propionicica</name>
    <dbReference type="NCBI Taxonomy" id="332175"/>
    <lineage>
        <taxon>Bacteria</taxon>
        <taxon>Pseudomonadati</taxon>
        <taxon>Thermodesulfobacteriota</taxon>
        <taxon>Desulfobacteria</taxon>
        <taxon>Desulfobacterales</taxon>
        <taxon>Desulfosalsimonadaceae</taxon>
        <taxon>Desulfosalsimonas</taxon>
    </lineage>
</organism>
<feature type="domain" description="Ferrous iron transporter FeoA-like" evidence="2">
    <location>
        <begin position="3"/>
        <end position="53"/>
    </location>
</feature>